<reference evidence="9" key="1">
    <citation type="submission" date="2022-05" db="EMBL/GenBank/DDBJ databases">
        <title>The Musa troglodytarum L. genome provides insights into the mechanism of non-climacteric behaviour and enrichment of carotenoids.</title>
        <authorList>
            <person name="Wang J."/>
        </authorList>
    </citation>
    <scope>NUCLEOTIDE SEQUENCE</scope>
    <source>
        <tissue evidence="9">Leaf</tissue>
    </source>
</reference>
<evidence type="ECO:0000256" key="6">
    <source>
        <dbReference type="ARBA" id="ARBA00035285"/>
    </source>
</evidence>
<dbReference type="PANTHER" id="PTHR13501:SF8">
    <property type="entry name" value="LARGE RIBOSOMAL SUBUNIT PROTEIN UL22M"/>
    <property type="match status" value="1"/>
</dbReference>
<dbReference type="GO" id="GO:0005762">
    <property type="term" value="C:mitochondrial large ribosomal subunit"/>
    <property type="evidence" value="ECO:0007669"/>
    <property type="project" value="TreeGrafter"/>
</dbReference>
<dbReference type="InterPro" id="IPR036394">
    <property type="entry name" value="Ribosomal_uL22_sf"/>
</dbReference>
<dbReference type="SUPFAM" id="SSF54843">
    <property type="entry name" value="Ribosomal protein L22"/>
    <property type="match status" value="1"/>
</dbReference>
<dbReference type="InterPro" id="IPR047867">
    <property type="entry name" value="Ribosomal_uL22_bac/org-type"/>
</dbReference>
<feature type="compositionally biased region" description="Basic and acidic residues" evidence="8">
    <location>
        <begin position="63"/>
        <end position="79"/>
    </location>
</feature>
<dbReference type="Gene3D" id="3.30.900.20">
    <property type="match status" value="1"/>
</dbReference>
<keyword evidence="2" id="KW-0699">rRNA-binding</keyword>
<dbReference type="Gene3D" id="3.90.470.10">
    <property type="entry name" value="Ribosomal protein L22/L17"/>
    <property type="match status" value="1"/>
</dbReference>
<dbReference type="Pfam" id="PF00237">
    <property type="entry name" value="Ribosomal_L22"/>
    <property type="match status" value="1"/>
</dbReference>
<evidence type="ECO:0000256" key="7">
    <source>
        <dbReference type="RuleBase" id="RU004005"/>
    </source>
</evidence>
<protein>
    <recommendedName>
        <fullName evidence="6">Large ribosomal subunit protein uL22c</fullName>
    </recommendedName>
</protein>
<gene>
    <name evidence="9" type="ORF">MUK42_04357</name>
</gene>
<evidence type="ECO:0000256" key="3">
    <source>
        <dbReference type="ARBA" id="ARBA00022884"/>
    </source>
</evidence>
<dbReference type="Proteomes" id="UP001055439">
    <property type="component" value="Chromosome 8"/>
</dbReference>
<organism evidence="9 10">
    <name type="scientific">Musa troglodytarum</name>
    <name type="common">fe'i banana</name>
    <dbReference type="NCBI Taxonomy" id="320322"/>
    <lineage>
        <taxon>Eukaryota</taxon>
        <taxon>Viridiplantae</taxon>
        <taxon>Streptophyta</taxon>
        <taxon>Embryophyta</taxon>
        <taxon>Tracheophyta</taxon>
        <taxon>Spermatophyta</taxon>
        <taxon>Magnoliopsida</taxon>
        <taxon>Liliopsida</taxon>
        <taxon>Zingiberales</taxon>
        <taxon>Musaceae</taxon>
        <taxon>Musa</taxon>
    </lineage>
</organism>
<evidence type="ECO:0000313" key="9">
    <source>
        <dbReference type="EMBL" id="URE35988.1"/>
    </source>
</evidence>
<name>A0A9E7HUU8_9LILI</name>
<keyword evidence="10" id="KW-1185">Reference proteome</keyword>
<evidence type="ECO:0000256" key="2">
    <source>
        <dbReference type="ARBA" id="ARBA00022730"/>
    </source>
</evidence>
<dbReference type="InterPro" id="IPR053729">
    <property type="entry name" value="MAD2L1BP_domain_sf"/>
</dbReference>
<keyword evidence="5 7" id="KW-0687">Ribonucleoprotein</keyword>
<dbReference type="PANTHER" id="PTHR13501">
    <property type="entry name" value="CHLOROPLAST 50S RIBOSOMAL PROTEIN L22-RELATED"/>
    <property type="match status" value="1"/>
</dbReference>
<dbReference type="GO" id="GO:0006412">
    <property type="term" value="P:translation"/>
    <property type="evidence" value="ECO:0007669"/>
    <property type="project" value="InterPro"/>
</dbReference>
<dbReference type="InterPro" id="IPR005727">
    <property type="entry name" value="Ribosomal_uL22_bac/chlpt-type"/>
</dbReference>
<dbReference type="HAMAP" id="MF_01331_B">
    <property type="entry name" value="Ribosomal_uL22_B"/>
    <property type="match status" value="1"/>
</dbReference>
<sequence>MESGGGGRPGFLEIEAAAAEGLGRSDIFHIVKEILGFVLYMHQQIPSLLQHLENEFDALKEEHESLEEACRTPEESKASDRRKHNSKKIEIKRGIRRLDKLMCSVSSLLSALRLALEEVPDIREVTLFLGASIARPQHVFQLVFSGGNFGSGNANKCTERKISDNIARKAIRVLISAGAGSSTYMGPSKLFLLIRSSSTFSLPLHFFPKRDFRFSKKVVPLKLHIDCKIPAHVMDDLHRTSLAGSSLCPNSTECDAIWYVTSHAIYCIDFALTLELDTMVGWQRCLRSVLRQVNTMMERNGRSSAIGYDACTKLYSPGQFALPWIVSDVSSSRIGRPSYQYLQHLQISSSRKLFAEEDANIVPISSPLTPLMGDPMKTDKKDALSKPLRVQAIKKKIRQSPKKVNLVARLVRGMRVEDALLQLQVSVKRAAKTVYQVVHSARANAVHNHGLNPDRLLVDEAFVGKGVYLKRISYHAKGRSGIMVRPKCRLTVVVRETTAEEEAKIAKLRVSNFKKLTRRERQLFPHQLIETTPRWGRKREAAAPV</sequence>
<dbReference type="OrthoDB" id="416470at2759"/>
<proteinExistence type="inferred from homology"/>
<dbReference type="GO" id="GO:0019843">
    <property type="term" value="F:rRNA binding"/>
    <property type="evidence" value="ECO:0007669"/>
    <property type="project" value="UniProtKB-KW"/>
</dbReference>
<evidence type="ECO:0000313" key="10">
    <source>
        <dbReference type="Proteomes" id="UP001055439"/>
    </source>
</evidence>
<evidence type="ECO:0000256" key="8">
    <source>
        <dbReference type="SAM" id="MobiDB-lite"/>
    </source>
</evidence>
<feature type="region of interest" description="Disordered" evidence="8">
    <location>
        <begin position="63"/>
        <end position="86"/>
    </location>
</feature>
<dbReference type="CDD" id="cd00336">
    <property type="entry name" value="Ribosomal_L22"/>
    <property type="match status" value="1"/>
</dbReference>
<evidence type="ECO:0000256" key="5">
    <source>
        <dbReference type="ARBA" id="ARBA00023274"/>
    </source>
</evidence>
<dbReference type="NCBIfam" id="TIGR01044">
    <property type="entry name" value="rplV_bact"/>
    <property type="match status" value="1"/>
</dbReference>
<dbReference type="InterPro" id="IPR001063">
    <property type="entry name" value="Ribosomal_uL22"/>
</dbReference>
<keyword evidence="4 7" id="KW-0689">Ribosomal protein</keyword>
<evidence type="ECO:0000256" key="4">
    <source>
        <dbReference type="ARBA" id="ARBA00022980"/>
    </source>
</evidence>
<dbReference type="EMBL" id="CP097510">
    <property type="protein sequence ID" value="URE35988.1"/>
    <property type="molecule type" value="Genomic_DNA"/>
</dbReference>
<dbReference type="FunFam" id="3.90.470.10:FF:000013">
    <property type="entry name" value="50S ribosomal protein L22"/>
    <property type="match status" value="1"/>
</dbReference>
<comment type="similarity">
    <text evidence="1 7">Belongs to the universal ribosomal protein uL22 family.</text>
</comment>
<keyword evidence="3" id="KW-0694">RNA-binding</keyword>
<dbReference type="AlphaFoldDB" id="A0A9E7HUU8"/>
<evidence type="ECO:0000256" key="1">
    <source>
        <dbReference type="ARBA" id="ARBA00009451"/>
    </source>
</evidence>
<accession>A0A9E7HUU8</accession>
<dbReference type="GO" id="GO:0003735">
    <property type="term" value="F:structural constituent of ribosome"/>
    <property type="evidence" value="ECO:0007669"/>
    <property type="project" value="InterPro"/>
</dbReference>